<feature type="non-terminal residue" evidence="2">
    <location>
        <position position="161"/>
    </location>
</feature>
<evidence type="ECO:0000313" key="2">
    <source>
        <dbReference type="EMBL" id="KAH0238054.1"/>
    </source>
</evidence>
<accession>A0A9P8KBL7</accession>
<sequence>MLHEGSSSDRPVRSTTRRIPTRRSPGDQVISVSTTCELFTSISPVSEDPKVDYRSTVRLQVPDSVHEGRLVVRVSTVQRPRLPTICTPYVCYVFQLVVSQTEDTSSACSLSSLGSRSSLSEIFRFEFVITIMDHKISSVLLVIRVTTVVTVVCKEGRVGDI</sequence>
<reference evidence="2" key="1">
    <citation type="journal article" date="2021" name="J Fungi (Basel)">
        <title>Virulence traits and population genomics of the black yeast Aureobasidium melanogenum.</title>
        <authorList>
            <person name="Cernosa A."/>
            <person name="Sun X."/>
            <person name="Gostincar C."/>
            <person name="Fang C."/>
            <person name="Gunde-Cimerman N."/>
            <person name="Song Z."/>
        </authorList>
    </citation>
    <scope>NUCLEOTIDE SEQUENCE</scope>
    <source>
        <strain evidence="2">EXF-8016</strain>
    </source>
</reference>
<proteinExistence type="predicted"/>
<organism evidence="2 3">
    <name type="scientific">Aureobasidium melanogenum</name>
    <name type="common">Aureobasidium pullulans var. melanogenum</name>
    <dbReference type="NCBI Taxonomy" id="46634"/>
    <lineage>
        <taxon>Eukaryota</taxon>
        <taxon>Fungi</taxon>
        <taxon>Dikarya</taxon>
        <taxon>Ascomycota</taxon>
        <taxon>Pezizomycotina</taxon>
        <taxon>Dothideomycetes</taxon>
        <taxon>Dothideomycetidae</taxon>
        <taxon>Dothideales</taxon>
        <taxon>Saccotheciaceae</taxon>
        <taxon>Aureobasidium</taxon>
    </lineage>
</organism>
<reference evidence="2" key="2">
    <citation type="submission" date="2021-08" db="EMBL/GenBank/DDBJ databases">
        <authorList>
            <person name="Gostincar C."/>
            <person name="Sun X."/>
            <person name="Song Z."/>
            <person name="Gunde-Cimerman N."/>
        </authorList>
    </citation>
    <scope>NUCLEOTIDE SEQUENCE</scope>
    <source>
        <strain evidence="2">EXF-8016</strain>
    </source>
</reference>
<evidence type="ECO:0000256" key="1">
    <source>
        <dbReference type="SAM" id="MobiDB-lite"/>
    </source>
</evidence>
<feature type="compositionally biased region" description="Basic and acidic residues" evidence="1">
    <location>
        <begin position="1"/>
        <end position="12"/>
    </location>
</feature>
<protein>
    <submittedName>
        <fullName evidence="2">Uncharacterized protein</fullName>
    </submittedName>
</protein>
<dbReference type="EMBL" id="JAHFYH010000001">
    <property type="protein sequence ID" value="KAH0238054.1"/>
    <property type="molecule type" value="Genomic_DNA"/>
</dbReference>
<dbReference type="Proteomes" id="UP000767238">
    <property type="component" value="Unassembled WGS sequence"/>
</dbReference>
<evidence type="ECO:0000313" key="3">
    <source>
        <dbReference type="Proteomes" id="UP000767238"/>
    </source>
</evidence>
<name>A0A9P8KBL7_AURME</name>
<dbReference type="AlphaFoldDB" id="A0A9P8KBL7"/>
<feature type="region of interest" description="Disordered" evidence="1">
    <location>
        <begin position="1"/>
        <end position="28"/>
    </location>
</feature>
<comment type="caution">
    <text evidence="2">The sequence shown here is derived from an EMBL/GenBank/DDBJ whole genome shotgun (WGS) entry which is preliminary data.</text>
</comment>
<gene>
    <name evidence="2" type="ORF">KCV03_g22</name>
</gene>